<accession>A0ABR7CW36</accession>
<evidence type="ECO:0000259" key="11">
    <source>
        <dbReference type="PROSITE" id="PS52015"/>
    </source>
</evidence>
<evidence type="ECO:0000256" key="5">
    <source>
        <dbReference type="ARBA" id="ARBA00022519"/>
    </source>
</evidence>
<organism evidence="12 13">
    <name type="scientific">Butyricimonas hominis</name>
    <dbReference type="NCBI Taxonomy" id="2763032"/>
    <lineage>
        <taxon>Bacteria</taxon>
        <taxon>Pseudomonadati</taxon>
        <taxon>Bacteroidota</taxon>
        <taxon>Bacteroidia</taxon>
        <taxon>Bacteroidales</taxon>
        <taxon>Odoribacteraceae</taxon>
        <taxon>Butyricimonas</taxon>
    </lineage>
</organism>
<dbReference type="InterPro" id="IPR051045">
    <property type="entry name" value="TonB-dependent_transducer"/>
</dbReference>
<evidence type="ECO:0000256" key="8">
    <source>
        <dbReference type="ARBA" id="ARBA00022989"/>
    </source>
</evidence>
<proteinExistence type="inferred from homology"/>
<keyword evidence="9 10" id="KW-0472">Membrane</keyword>
<keyword evidence="13" id="KW-1185">Reference proteome</keyword>
<dbReference type="PRINTS" id="PR01374">
    <property type="entry name" value="TONBPROTEIN"/>
</dbReference>
<dbReference type="PANTHER" id="PTHR33446">
    <property type="entry name" value="PROTEIN TONB-RELATED"/>
    <property type="match status" value="1"/>
</dbReference>
<evidence type="ECO:0000256" key="4">
    <source>
        <dbReference type="ARBA" id="ARBA00022475"/>
    </source>
</evidence>
<evidence type="ECO:0000313" key="12">
    <source>
        <dbReference type="EMBL" id="MBC5619555.1"/>
    </source>
</evidence>
<reference evidence="12 13" key="1">
    <citation type="submission" date="2020-08" db="EMBL/GenBank/DDBJ databases">
        <title>Genome public.</title>
        <authorList>
            <person name="Liu C."/>
            <person name="Sun Q."/>
        </authorList>
    </citation>
    <scope>NUCLEOTIDE SEQUENCE [LARGE SCALE GENOMIC DNA]</scope>
    <source>
        <strain evidence="12 13">NSJ-56</strain>
    </source>
</reference>
<gene>
    <name evidence="12" type="ORF">H8S64_00420</name>
</gene>
<keyword evidence="8 10" id="KW-1133">Transmembrane helix</keyword>
<dbReference type="InterPro" id="IPR006260">
    <property type="entry name" value="TonB/TolA_C"/>
</dbReference>
<keyword evidence="4" id="KW-1003">Cell membrane</keyword>
<dbReference type="NCBIfam" id="TIGR01352">
    <property type="entry name" value="tonB_Cterm"/>
    <property type="match status" value="1"/>
</dbReference>
<keyword evidence="5" id="KW-0997">Cell inner membrane</keyword>
<evidence type="ECO:0000256" key="6">
    <source>
        <dbReference type="ARBA" id="ARBA00022692"/>
    </source>
</evidence>
<feature type="transmembrane region" description="Helical" evidence="10">
    <location>
        <begin position="16"/>
        <end position="36"/>
    </location>
</feature>
<evidence type="ECO:0000256" key="3">
    <source>
        <dbReference type="ARBA" id="ARBA00022448"/>
    </source>
</evidence>
<dbReference type="Pfam" id="PF03544">
    <property type="entry name" value="TonB_C"/>
    <property type="match status" value="1"/>
</dbReference>
<dbReference type="PANTHER" id="PTHR33446:SF2">
    <property type="entry name" value="PROTEIN TONB"/>
    <property type="match status" value="1"/>
</dbReference>
<comment type="subcellular location">
    <subcellularLocation>
        <location evidence="1">Cell inner membrane</location>
        <topology evidence="1">Single-pass membrane protein</topology>
        <orientation evidence="1">Periplasmic side</orientation>
    </subcellularLocation>
</comment>
<dbReference type="SUPFAM" id="SSF74653">
    <property type="entry name" value="TolA/TonB C-terminal domain"/>
    <property type="match status" value="1"/>
</dbReference>
<dbReference type="InterPro" id="IPR037682">
    <property type="entry name" value="TonB_C"/>
</dbReference>
<name>A0ABR7CW36_9BACT</name>
<dbReference type="InterPro" id="IPR003538">
    <property type="entry name" value="TonB"/>
</dbReference>
<keyword evidence="3" id="KW-0813">Transport</keyword>
<keyword evidence="7" id="KW-0653">Protein transport</keyword>
<evidence type="ECO:0000313" key="13">
    <source>
        <dbReference type="Proteomes" id="UP000646484"/>
    </source>
</evidence>
<comment type="similarity">
    <text evidence="2">Belongs to the TonB family.</text>
</comment>
<evidence type="ECO:0000256" key="2">
    <source>
        <dbReference type="ARBA" id="ARBA00006555"/>
    </source>
</evidence>
<dbReference type="EMBL" id="JACOOH010000001">
    <property type="protein sequence ID" value="MBC5619555.1"/>
    <property type="molecule type" value="Genomic_DNA"/>
</dbReference>
<dbReference type="Gene3D" id="3.30.1150.10">
    <property type="match status" value="1"/>
</dbReference>
<evidence type="ECO:0000256" key="1">
    <source>
        <dbReference type="ARBA" id="ARBA00004383"/>
    </source>
</evidence>
<evidence type="ECO:0000256" key="7">
    <source>
        <dbReference type="ARBA" id="ARBA00022927"/>
    </source>
</evidence>
<feature type="domain" description="TonB C-terminal" evidence="11">
    <location>
        <begin position="138"/>
        <end position="228"/>
    </location>
</feature>
<evidence type="ECO:0000256" key="9">
    <source>
        <dbReference type="ARBA" id="ARBA00023136"/>
    </source>
</evidence>
<dbReference type="PROSITE" id="PS52015">
    <property type="entry name" value="TONB_CTD"/>
    <property type="match status" value="1"/>
</dbReference>
<sequence>MEIKKTPKADLEGKKGIFFEIGLVVALGILLCAFNWKANTKVEEGFVTVAEEPVEEEIIPITQQMMKPPPPPPPAPKLTDLIEIVDQELDIDEELEIEDVEANVENRTDYSYDYDGTGYDEGDYGEEDIFQVVEDMPTFPGDINKWLGKNVKYPVIAQENNIQGRVTVQFVIERDGSITDVKVLRGVDPSLDKEAVRVVKSMPKWKPGKQRGKPVRVSYTVPINFRLQ</sequence>
<evidence type="ECO:0000256" key="10">
    <source>
        <dbReference type="SAM" id="Phobius"/>
    </source>
</evidence>
<protein>
    <submittedName>
        <fullName evidence="12">Energy transducer TonB</fullName>
    </submittedName>
</protein>
<keyword evidence="6 10" id="KW-0812">Transmembrane</keyword>
<comment type="caution">
    <text evidence="12">The sequence shown here is derived from an EMBL/GenBank/DDBJ whole genome shotgun (WGS) entry which is preliminary data.</text>
</comment>
<dbReference type="RefSeq" id="WP_099290899.1">
    <property type="nucleotide sequence ID" value="NZ_JACOOH010000001.1"/>
</dbReference>
<dbReference type="Proteomes" id="UP000646484">
    <property type="component" value="Unassembled WGS sequence"/>
</dbReference>